<proteinExistence type="inferred from homology"/>
<keyword evidence="5" id="KW-0998">Cell outer membrane</keyword>
<evidence type="ECO:0000259" key="7">
    <source>
        <dbReference type="Pfam" id="PF14322"/>
    </source>
</evidence>
<dbReference type="Pfam" id="PF14322">
    <property type="entry name" value="SusD-like_3"/>
    <property type="match status" value="1"/>
</dbReference>
<dbReference type="InterPro" id="IPR011990">
    <property type="entry name" value="TPR-like_helical_dom_sf"/>
</dbReference>
<dbReference type="PROSITE" id="PS51257">
    <property type="entry name" value="PROKAR_LIPOPROTEIN"/>
    <property type="match status" value="1"/>
</dbReference>
<feature type="domain" description="SusD-like N-terminal" evidence="7">
    <location>
        <begin position="63"/>
        <end position="229"/>
    </location>
</feature>
<dbReference type="InterPro" id="IPR012944">
    <property type="entry name" value="SusD_RagB_dom"/>
</dbReference>
<dbReference type="CDD" id="cd08977">
    <property type="entry name" value="SusD"/>
    <property type="match status" value="1"/>
</dbReference>
<name>A0A9X2CIQ7_9FLAO</name>
<gene>
    <name evidence="8" type="ORF">L1967_01835</name>
</gene>
<keyword evidence="4" id="KW-0472">Membrane</keyword>
<feature type="domain" description="RagB/SusD" evidence="6">
    <location>
        <begin position="324"/>
        <end position="544"/>
    </location>
</feature>
<evidence type="ECO:0000256" key="2">
    <source>
        <dbReference type="ARBA" id="ARBA00006275"/>
    </source>
</evidence>
<sequence>MKNYRIIFKSFTLFVGIMFLLVSCTKLEDENFGDIIASEFTPEKSDLASLVGPAYTNWRTLMMNETGLFYLQELTADAVVIPARPNGWVDDGLYRRPHLHQWTTQDAYVNTVWSSAYGGITNTNRILYQIESDIIPMEEGKEALIAELKVLRASYYYVLIDAFGSVPIVEQFDLPEGFLPEQSSRQEAYDFIVQEITEALPDLREESDLTMYGRFNKWGAYALLAKVYLNAEVYTGEANWDGVISATSAIIESGNYALDPNPEDPFITENQNSEEIIFAIPYDENYAEGYDDGFMMHLISLHPANQATFNIATSPWGGSAAVPQFIDTYDEDDERLAKDWLQGQQYSSNGEPLMGTMDMEGEPLVFVNDIPSIYSSSEASGYRLAKYEYKQGLQESMSNDVPLLRYSDVLMMKAEALLRTGNPDEAALLVTHVRERSFTDNPEKATVTGSELLEGSTYDYGVRDEFNDMYTQEGGDDIQFGRFLDELGWEFSQEGRRRQDLIRFGIFTEKSWFSHQPNGEFRSLFPIPQQELNTNPNLVQNRGY</sequence>
<comment type="similarity">
    <text evidence="2">Belongs to the SusD family.</text>
</comment>
<accession>A0A9X2CIQ7</accession>
<evidence type="ECO:0000313" key="8">
    <source>
        <dbReference type="EMBL" id="MCL6217021.1"/>
    </source>
</evidence>
<dbReference type="SUPFAM" id="SSF48452">
    <property type="entry name" value="TPR-like"/>
    <property type="match status" value="1"/>
</dbReference>
<dbReference type="Proteomes" id="UP001139521">
    <property type="component" value="Unassembled WGS sequence"/>
</dbReference>
<evidence type="ECO:0000256" key="3">
    <source>
        <dbReference type="ARBA" id="ARBA00022729"/>
    </source>
</evidence>
<dbReference type="InterPro" id="IPR033985">
    <property type="entry name" value="SusD-like_N"/>
</dbReference>
<protein>
    <submittedName>
        <fullName evidence="8">RagB/SusD family nutrient uptake outer membrane protein</fullName>
    </submittedName>
</protein>
<evidence type="ECO:0000259" key="6">
    <source>
        <dbReference type="Pfam" id="PF07980"/>
    </source>
</evidence>
<dbReference type="AlphaFoldDB" id="A0A9X2CIQ7"/>
<evidence type="ECO:0000256" key="5">
    <source>
        <dbReference type="ARBA" id="ARBA00023237"/>
    </source>
</evidence>
<dbReference type="EMBL" id="JAKHSK010000002">
    <property type="protein sequence ID" value="MCL6217021.1"/>
    <property type="molecule type" value="Genomic_DNA"/>
</dbReference>
<evidence type="ECO:0000256" key="1">
    <source>
        <dbReference type="ARBA" id="ARBA00004442"/>
    </source>
</evidence>
<comment type="subcellular location">
    <subcellularLocation>
        <location evidence="1">Cell outer membrane</location>
    </subcellularLocation>
</comment>
<dbReference type="RefSeq" id="WP_249600010.1">
    <property type="nucleotide sequence ID" value="NZ_JAKHSK010000002.1"/>
</dbReference>
<keyword evidence="9" id="KW-1185">Reference proteome</keyword>
<evidence type="ECO:0000313" key="9">
    <source>
        <dbReference type="Proteomes" id="UP001139521"/>
    </source>
</evidence>
<evidence type="ECO:0000256" key="4">
    <source>
        <dbReference type="ARBA" id="ARBA00023136"/>
    </source>
</evidence>
<dbReference type="Gene3D" id="1.25.40.390">
    <property type="match status" value="1"/>
</dbReference>
<keyword evidence="3" id="KW-0732">Signal</keyword>
<comment type="caution">
    <text evidence="8">The sequence shown here is derived from an EMBL/GenBank/DDBJ whole genome shotgun (WGS) entry which is preliminary data.</text>
</comment>
<reference evidence="8" key="1">
    <citation type="submission" date="2022-01" db="EMBL/GenBank/DDBJ databases">
        <title>Genome sequencing of Zunongwangia sp. M21534 genome.</title>
        <authorList>
            <person name="Chen Y."/>
            <person name="Dong C."/>
            <person name="Shao Z."/>
        </authorList>
    </citation>
    <scope>NUCLEOTIDE SEQUENCE</scope>
    <source>
        <strain evidence="8">MCCC M21534</strain>
    </source>
</reference>
<dbReference type="Pfam" id="PF07980">
    <property type="entry name" value="SusD_RagB"/>
    <property type="match status" value="1"/>
</dbReference>
<organism evidence="8 9">
    <name type="scientific">Zunongwangia pacifica</name>
    <dbReference type="NCBI Taxonomy" id="2911062"/>
    <lineage>
        <taxon>Bacteria</taxon>
        <taxon>Pseudomonadati</taxon>
        <taxon>Bacteroidota</taxon>
        <taxon>Flavobacteriia</taxon>
        <taxon>Flavobacteriales</taxon>
        <taxon>Flavobacteriaceae</taxon>
        <taxon>Zunongwangia</taxon>
    </lineage>
</organism>
<dbReference type="GO" id="GO:0009279">
    <property type="term" value="C:cell outer membrane"/>
    <property type="evidence" value="ECO:0007669"/>
    <property type="project" value="UniProtKB-SubCell"/>
</dbReference>